<dbReference type="OrthoDB" id="438553at2759"/>
<evidence type="ECO:0000256" key="1">
    <source>
        <dbReference type="ARBA" id="ARBA00002600"/>
    </source>
</evidence>
<evidence type="ECO:0000256" key="10">
    <source>
        <dbReference type="ARBA" id="ARBA00047554"/>
    </source>
</evidence>
<evidence type="ECO:0000256" key="3">
    <source>
        <dbReference type="ARBA" id="ARBA00010551"/>
    </source>
</evidence>
<keyword evidence="8 11" id="KW-0350">Heme biosynthesis</keyword>
<dbReference type="InterPro" id="IPR050464">
    <property type="entry name" value="Zeta_carotene_desat/Oxidored"/>
</dbReference>
<dbReference type="HOGENOM" id="CLU_009629_1_0_1"/>
<dbReference type="PANTHER" id="PTHR42923:SF3">
    <property type="entry name" value="PROTOPORPHYRINOGEN OXIDASE"/>
    <property type="match status" value="1"/>
</dbReference>
<evidence type="ECO:0000256" key="8">
    <source>
        <dbReference type="ARBA" id="ARBA00023133"/>
    </source>
</evidence>
<dbReference type="SUPFAM" id="SSF54373">
    <property type="entry name" value="FAD-linked reductases, C-terminal domain"/>
    <property type="match status" value="1"/>
</dbReference>
<keyword evidence="14" id="KW-1185">Reference proteome</keyword>
<dbReference type="SUPFAM" id="SSF51905">
    <property type="entry name" value="FAD/NAD(P)-binding domain"/>
    <property type="match status" value="1"/>
</dbReference>
<keyword evidence="7 11" id="KW-0560">Oxidoreductase</keyword>
<comment type="subcellular location">
    <subcellularLocation>
        <location evidence="11">Mitochondrion inner membrane</location>
    </subcellularLocation>
</comment>
<comment type="pathway">
    <text evidence="2 11">Porphyrin-containing compound metabolism; protoporphyrin-IX biosynthesis; protoporphyrin-IX from protoporphyrinogen-IX: step 1/1.</text>
</comment>
<dbReference type="InterPro" id="IPR036188">
    <property type="entry name" value="FAD/NAD-bd_sf"/>
</dbReference>
<gene>
    <name evidence="13" type="ORF">PDE_03872</name>
</gene>
<dbReference type="InterPro" id="IPR002937">
    <property type="entry name" value="Amino_oxidase"/>
</dbReference>
<keyword evidence="5 11" id="KW-0285">Flavoprotein</keyword>
<evidence type="ECO:0000256" key="11">
    <source>
        <dbReference type="RuleBase" id="RU367069"/>
    </source>
</evidence>
<dbReference type="GO" id="GO:0005743">
    <property type="term" value="C:mitochondrial inner membrane"/>
    <property type="evidence" value="ECO:0007669"/>
    <property type="project" value="UniProtKB-SubCell"/>
</dbReference>
<reference evidence="13 14" key="1">
    <citation type="journal article" date="2013" name="PLoS ONE">
        <title>Genomic and secretomic analyses reveal unique features of the lignocellulolytic enzyme system of Penicillium decumbens.</title>
        <authorList>
            <person name="Liu G."/>
            <person name="Zhang L."/>
            <person name="Wei X."/>
            <person name="Zou G."/>
            <person name="Qin Y."/>
            <person name="Ma L."/>
            <person name="Li J."/>
            <person name="Zheng H."/>
            <person name="Wang S."/>
            <person name="Wang C."/>
            <person name="Xun L."/>
            <person name="Zhao G.-P."/>
            <person name="Zhou Z."/>
            <person name="Qu Y."/>
        </authorList>
    </citation>
    <scope>NUCLEOTIDE SEQUENCE [LARGE SCALE GENOMIC DNA]</scope>
    <source>
        <strain evidence="14">114-2 / CGMCC 5302</strain>
    </source>
</reference>
<dbReference type="Proteomes" id="UP000019376">
    <property type="component" value="Unassembled WGS sequence"/>
</dbReference>
<dbReference type="EC" id="1.3.3.4" evidence="4 11"/>
<dbReference type="AlphaFoldDB" id="S7ZJT1"/>
<keyword evidence="9 11" id="KW-0627">Porphyrin biosynthesis</keyword>
<sequence length="624" mass="69806">MRLLTASKGLRSPQKPLISAIRCQHRSYNAAVIGGGITGLTAAWQLIQDRECSSVTIYEKSRRLGGWLQSETIPVEGGEVVFEYGPRTLRSAMPASLPLLYLVSNLGLFDELITTSKRSPAALNRYIYYPDHLVRLPTPDPDLSLMENARNIFRTITTEPLFEGFITGLLSEPNKPARPQEEWAIDESLAEFITRRFNRKIADNLVSAVMHGIYADNIDEMSAQAIMGPLRNLEDGGILFGLLIKSIMGKKTRSMDDFLAVDAVYKTPETMQRLDEINRVVKTASTFTFKRGTQQLVEGLTRALRASEKVRLVMDADILALDPPANRGHKLKIYTGIRGEESFDHVISAISAPAMARILDPQGQVKIDCDPEDEYRALWNSKKARHPKPNIGTVSGLHFFRHATTVMVVNLYYKTPNLLPVDGFGYLIPRSIPYEQNPECGLGVIFASASSSGESPVAPYPKVSQDSAPGTKITIMFGGHYWDGWKKQDYPDHKTAVRMAKDMLERHLGITEPPALVRTRLQENAIPKYKPPHIHQIYALSRWAKEEYHNRLVLVGNSFSGVGVGDCVRQGIMAATHGVGRHKLTATPRLESKDWCPWKEYNYQHWDLKGGVPTAPVRLFESDI</sequence>
<comment type="cofactor">
    <cofactor evidence="11">
        <name>FAD</name>
        <dbReference type="ChEBI" id="CHEBI:57692"/>
    </cofactor>
    <text evidence="11">Binds 1 FAD per subunit.</text>
</comment>
<dbReference type="eggNOG" id="KOG1276">
    <property type="taxonomic scope" value="Eukaryota"/>
</dbReference>
<organism evidence="13 14">
    <name type="scientific">Penicillium oxalicum (strain 114-2 / CGMCC 5302)</name>
    <name type="common">Penicillium decumbens</name>
    <dbReference type="NCBI Taxonomy" id="933388"/>
    <lineage>
        <taxon>Eukaryota</taxon>
        <taxon>Fungi</taxon>
        <taxon>Dikarya</taxon>
        <taxon>Ascomycota</taxon>
        <taxon>Pezizomycotina</taxon>
        <taxon>Eurotiomycetes</taxon>
        <taxon>Eurotiomycetidae</taxon>
        <taxon>Eurotiales</taxon>
        <taxon>Aspergillaceae</taxon>
        <taxon>Penicillium</taxon>
    </lineage>
</organism>
<dbReference type="InterPro" id="IPR004572">
    <property type="entry name" value="Protoporphyrinogen_oxidase"/>
</dbReference>
<dbReference type="PANTHER" id="PTHR42923">
    <property type="entry name" value="PROTOPORPHYRINOGEN OXIDASE"/>
    <property type="match status" value="1"/>
</dbReference>
<dbReference type="UniPathway" id="UPA00251">
    <property type="reaction ID" value="UER00324"/>
</dbReference>
<evidence type="ECO:0000313" key="14">
    <source>
        <dbReference type="Proteomes" id="UP000019376"/>
    </source>
</evidence>
<comment type="function">
    <text evidence="1 11">Catalyzes the 6-electron oxidation of protoporphyrinogen-IX to form protoporphyrin-IX.</text>
</comment>
<evidence type="ECO:0000259" key="12">
    <source>
        <dbReference type="Pfam" id="PF01593"/>
    </source>
</evidence>
<dbReference type="Gene3D" id="3.50.50.60">
    <property type="entry name" value="FAD/NAD(P)-binding domain"/>
    <property type="match status" value="1"/>
</dbReference>
<dbReference type="GO" id="GO:0006782">
    <property type="term" value="P:protoporphyrinogen IX biosynthetic process"/>
    <property type="evidence" value="ECO:0007669"/>
    <property type="project" value="UniProtKB-UniRule"/>
</dbReference>
<dbReference type="PhylomeDB" id="S7ZJT1"/>
<protein>
    <recommendedName>
        <fullName evidence="4 11">Protoporphyrinogen oxidase</fullName>
        <ecNumber evidence="4 11">1.3.3.4</ecNumber>
    </recommendedName>
</protein>
<accession>S7ZJT1</accession>
<keyword evidence="6 11" id="KW-0274">FAD</keyword>
<dbReference type="GO" id="GO:0004729">
    <property type="term" value="F:oxygen-dependent protoporphyrinogen oxidase activity"/>
    <property type="evidence" value="ECO:0007669"/>
    <property type="project" value="UniProtKB-UniRule"/>
</dbReference>
<feature type="domain" description="Amine oxidase" evidence="12">
    <location>
        <begin position="37"/>
        <end position="576"/>
    </location>
</feature>
<dbReference type="STRING" id="933388.S7ZJT1"/>
<evidence type="ECO:0000256" key="6">
    <source>
        <dbReference type="ARBA" id="ARBA00022827"/>
    </source>
</evidence>
<dbReference type="EMBL" id="KB644411">
    <property type="protein sequence ID" value="EPS28926.1"/>
    <property type="molecule type" value="Genomic_DNA"/>
</dbReference>
<evidence type="ECO:0000256" key="7">
    <source>
        <dbReference type="ARBA" id="ARBA00023002"/>
    </source>
</evidence>
<dbReference type="Pfam" id="PF01593">
    <property type="entry name" value="Amino_oxidase"/>
    <property type="match status" value="1"/>
</dbReference>
<name>S7ZJT1_PENO1</name>
<evidence type="ECO:0000256" key="4">
    <source>
        <dbReference type="ARBA" id="ARBA00012867"/>
    </source>
</evidence>
<dbReference type="NCBIfam" id="TIGR00562">
    <property type="entry name" value="proto_IX_ox"/>
    <property type="match status" value="1"/>
</dbReference>
<comment type="similarity">
    <text evidence="3 11">Belongs to the protoporphyrinogen/coproporphyrinogen oxidase family. Protoporphyrinogen oxidase subfamily.</text>
</comment>
<evidence type="ECO:0000256" key="5">
    <source>
        <dbReference type="ARBA" id="ARBA00022630"/>
    </source>
</evidence>
<comment type="catalytic activity">
    <reaction evidence="10 11">
        <text>protoporphyrinogen IX + 3 O2 = protoporphyrin IX + 3 H2O2</text>
        <dbReference type="Rhea" id="RHEA:25576"/>
        <dbReference type="ChEBI" id="CHEBI:15379"/>
        <dbReference type="ChEBI" id="CHEBI:16240"/>
        <dbReference type="ChEBI" id="CHEBI:57306"/>
        <dbReference type="ChEBI" id="CHEBI:57307"/>
        <dbReference type="EC" id="1.3.3.4"/>
    </reaction>
</comment>
<evidence type="ECO:0000313" key="13">
    <source>
        <dbReference type="EMBL" id="EPS28926.1"/>
    </source>
</evidence>
<evidence type="ECO:0000256" key="2">
    <source>
        <dbReference type="ARBA" id="ARBA00005073"/>
    </source>
</evidence>
<evidence type="ECO:0000256" key="9">
    <source>
        <dbReference type="ARBA" id="ARBA00023244"/>
    </source>
</evidence>
<proteinExistence type="inferred from homology"/>